<organism evidence="1 2">
    <name type="scientific">Drosophila albomicans</name>
    <name type="common">Fruit fly</name>
    <dbReference type="NCBI Taxonomy" id="7291"/>
    <lineage>
        <taxon>Eukaryota</taxon>
        <taxon>Metazoa</taxon>
        <taxon>Ecdysozoa</taxon>
        <taxon>Arthropoda</taxon>
        <taxon>Hexapoda</taxon>
        <taxon>Insecta</taxon>
        <taxon>Pterygota</taxon>
        <taxon>Neoptera</taxon>
        <taxon>Endopterygota</taxon>
        <taxon>Diptera</taxon>
        <taxon>Brachycera</taxon>
        <taxon>Muscomorpha</taxon>
        <taxon>Ephydroidea</taxon>
        <taxon>Drosophilidae</taxon>
        <taxon>Drosophila</taxon>
    </lineage>
</organism>
<dbReference type="AlphaFoldDB" id="A0A6P8WJB6"/>
<evidence type="ECO:0000313" key="2">
    <source>
        <dbReference type="RefSeq" id="XP_034097785.1"/>
    </source>
</evidence>
<sequence length="91" mass="9300">MPCIFNPGYIGPNPPCCDPECTEAGNCNNPECGPCPGPRAPCGGCSPPIDPGQECAVTMPPKVVDEVANDCEACSNKAESANPSNPPPTQQ</sequence>
<dbReference type="GeneID" id="117563516"/>
<accession>A0A6P8WJB6</accession>
<reference evidence="2" key="1">
    <citation type="submission" date="2025-08" db="UniProtKB">
        <authorList>
            <consortium name="RefSeq"/>
        </authorList>
    </citation>
    <scope>IDENTIFICATION</scope>
    <source>
        <strain evidence="2">15112-1751.03</strain>
        <tissue evidence="2">Whole Adult</tissue>
    </source>
</reference>
<dbReference type="RefSeq" id="XP_034097785.1">
    <property type="nucleotide sequence ID" value="XM_034241894.1"/>
</dbReference>
<name>A0A6P8WJB6_DROAB</name>
<dbReference type="Proteomes" id="UP000515160">
    <property type="component" value="Chromosome 2L"/>
</dbReference>
<evidence type="ECO:0000313" key="1">
    <source>
        <dbReference type="Proteomes" id="UP000515160"/>
    </source>
</evidence>
<keyword evidence="1" id="KW-1185">Reference proteome</keyword>
<gene>
    <name evidence="2" type="primary">LOC117563516</name>
</gene>
<dbReference type="OrthoDB" id="7840795at2759"/>
<proteinExistence type="predicted"/>
<protein>
    <submittedName>
        <fullName evidence="2">Male-specific sperm protein Mst84Db-like</fullName>
    </submittedName>
</protein>